<evidence type="ECO:0000313" key="6">
    <source>
        <dbReference type="Proteomes" id="UP001164286"/>
    </source>
</evidence>
<feature type="region of interest" description="Disordered" evidence="3">
    <location>
        <begin position="1"/>
        <end position="32"/>
    </location>
</feature>
<dbReference type="InterPro" id="IPR000219">
    <property type="entry name" value="DH_dom"/>
</dbReference>
<dbReference type="PANTHER" id="PTHR46006:SF7">
    <property type="entry name" value="DH DOMAIN-CONTAINING PROTEIN"/>
    <property type="match status" value="1"/>
</dbReference>
<evidence type="ECO:0000259" key="4">
    <source>
        <dbReference type="PROSITE" id="PS50010"/>
    </source>
</evidence>
<dbReference type="RefSeq" id="XP_052942548.1">
    <property type="nucleotide sequence ID" value="XM_053086245.1"/>
</dbReference>
<feature type="domain" description="DH" evidence="4">
    <location>
        <begin position="83"/>
        <end position="233"/>
    </location>
</feature>
<dbReference type="PANTHER" id="PTHR46006">
    <property type="entry name" value="RHO GUANINE NUCLEOTIDE EXCHANGE FACTOR AT 64C, ISOFORM A"/>
    <property type="match status" value="1"/>
</dbReference>
<dbReference type="GO" id="GO:0005085">
    <property type="term" value="F:guanyl-nucleotide exchange factor activity"/>
    <property type="evidence" value="ECO:0007669"/>
    <property type="project" value="InterPro"/>
</dbReference>
<evidence type="ECO:0000256" key="2">
    <source>
        <dbReference type="ARBA" id="ARBA00022490"/>
    </source>
</evidence>
<dbReference type="SUPFAM" id="SSF48065">
    <property type="entry name" value="DBL homology domain (DH-domain)"/>
    <property type="match status" value="1"/>
</dbReference>
<dbReference type="AlphaFoldDB" id="A0AA38H4U3"/>
<dbReference type="Proteomes" id="UP001164286">
    <property type="component" value="Unassembled WGS sequence"/>
</dbReference>
<dbReference type="InterPro" id="IPR051480">
    <property type="entry name" value="Endocytic_GEF_Adapter"/>
</dbReference>
<dbReference type="Pfam" id="PF00621">
    <property type="entry name" value="RhoGEF"/>
    <property type="match status" value="1"/>
</dbReference>
<dbReference type="GeneID" id="77725446"/>
<comment type="subcellular location">
    <subcellularLocation>
        <location evidence="1">Cytoplasm</location>
    </subcellularLocation>
</comment>
<dbReference type="Gene3D" id="1.20.900.10">
    <property type="entry name" value="Dbl homology (DH) domain"/>
    <property type="match status" value="1"/>
</dbReference>
<dbReference type="GO" id="GO:0035025">
    <property type="term" value="P:positive regulation of Rho protein signal transduction"/>
    <property type="evidence" value="ECO:0007669"/>
    <property type="project" value="TreeGrafter"/>
</dbReference>
<gene>
    <name evidence="5" type="ORF">MKK02DRAFT_20358</name>
</gene>
<evidence type="ECO:0000256" key="1">
    <source>
        <dbReference type="ARBA" id="ARBA00004496"/>
    </source>
</evidence>
<keyword evidence="6" id="KW-1185">Reference proteome</keyword>
<comment type="caution">
    <text evidence="5">The sequence shown here is derived from an EMBL/GenBank/DDBJ whole genome shotgun (WGS) entry which is preliminary data.</text>
</comment>
<organism evidence="5 6">
    <name type="scientific">Dioszegia hungarica</name>
    <dbReference type="NCBI Taxonomy" id="4972"/>
    <lineage>
        <taxon>Eukaryota</taxon>
        <taxon>Fungi</taxon>
        <taxon>Dikarya</taxon>
        <taxon>Basidiomycota</taxon>
        <taxon>Agaricomycotina</taxon>
        <taxon>Tremellomycetes</taxon>
        <taxon>Tremellales</taxon>
        <taxon>Bulleribasidiaceae</taxon>
        <taxon>Dioszegia</taxon>
    </lineage>
</organism>
<proteinExistence type="predicted"/>
<accession>A0AA38H4U3</accession>
<reference evidence="5" key="1">
    <citation type="journal article" date="2022" name="G3 (Bethesda)">
        <title>High quality genome of the basidiomycete yeast Dioszegia hungarica PDD-24b-2 isolated from cloud water.</title>
        <authorList>
            <person name="Jarrige D."/>
            <person name="Haridas S."/>
            <person name="Bleykasten-Grosshans C."/>
            <person name="Joly M."/>
            <person name="Nadalig T."/>
            <person name="Sancelme M."/>
            <person name="Vuilleumier S."/>
            <person name="Grigoriev I.V."/>
            <person name="Amato P."/>
            <person name="Bringel F."/>
        </authorList>
    </citation>
    <scope>NUCLEOTIDE SEQUENCE</scope>
    <source>
        <strain evidence="5">PDD-24b-2</strain>
    </source>
</reference>
<dbReference type="InterPro" id="IPR035899">
    <property type="entry name" value="DBL_dom_sf"/>
</dbReference>
<keyword evidence="2" id="KW-0963">Cytoplasm</keyword>
<evidence type="ECO:0000256" key="3">
    <source>
        <dbReference type="SAM" id="MobiDB-lite"/>
    </source>
</evidence>
<name>A0AA38H4U3_9TREE</name>
<sequence>MRDKAKAHQSLPPLSRGIPESRSGGSSKGWSGSFARLSHPAKAGSTRIGSGSSLASIAQGLDKKDVILPDELAQVLAVLSGGILEGHLKLAAALRRRYEDQYPLVRSLADVFTAHSYILREYATYILHLESALSTIDSALSLATRPPRRHSRQLDHSPELTLGKTLLGLEELATERGESGLAISLSKPFQRLLKYPLLFQNLLFNTDPSLREYEATLAMVDEVEMIVRGIEDEKVSKEESERTRDVWARIEGLEADKVLMAPKASRLVVDETQLSVGESAAVEAGTKSRKSKHRLSDMLKKPEKAEYWIVRFSDVSLLCEKTGSTQLPISSTKSKRESMPEMGNKGKYATVGKRHQSIRARNLYRVSLTSSWLESS</sequence>
<evidence type="ECO:0000313" key="5">
    <source>
        <dbReference type="EMBL" id="KAI9632771.1"/>
    </source>
</evidence>
<dbReference type="PROSITE" id="PS50010">
    <property type="entry name" value="DH_2"/>
    <property type="match status" value="1"/>
</dbReference>
<dbReference type="EMBL" id="JAKWFO010000014">
    <property type="protein sequence ID" value="KAI9632771.1"/>
    <property type="molecule type" value="Genomic_DNA"/>
</dbReference>
<protein>
    <submittedName>
        <fullName evidence="5">Dbl homology domain-containing protein</fullName>
    </submittedName>
</protein>
<dbReference type="GO" id="GO:0005737">
    <property type="term" value="C:cytoplasm"/>
    <property type="evidence" value="ECO:0007669"/>
    <property type="project" value="UniProtKB-SubCell"/>
</dbReference>
<feature type="region of interest" description="Disordered" evidence="3">
    <location>
        <begin position="326"/>
        <end position="352"/>
    </location>
</feature>
<feature type="compositionally biased region" description="Low complexity" evidence="3">
    <location>
        <begin position="21"/>
        <end position="32"/>
    </location>
</feature>